<dbReference type="OrthoDB" id="129527at2"/>
<dbReference type="EMBL" id="LRXL01000053">
    <property type="protein sequence ID" value="OAB75790.1"/>
    <property type="molecule type" value="Genomic_DNA"/>
</dbReference>
<accession>A0A167ER26</accession>
<keyword evidence="1" id="KW-0032">Aminotransferase</keyword>
<sequence length="176" mass="19818">MRRLLYLLAITVLMASCNNQEKKNNSEVETTETEMAYTSIGEKINKNNVLTEAQLLEKYKTLKAGDTIDVKFTSEVKEVCQNKGCWMTMDLGEEEASVKFKDYGFFMPKDLAGEEVIVSGKAFVAEVSVDDQRHYAEDAGKSQEEIAAITEPKRTYSVLSNGVLIPLKEEQTQEKQ</sequence>
<keyword evidence="2" id="KW-1185">Reference proteome</keyword>
<gene>
    <name evidence="1" type="ORF">ULVI_15045</name>
</gene>
<evidence type="ECO:0000313" key="1">
    <source>
        <dbReference type="EMBL" id="OAB75790.1"/>
    </source>
</evidence>
<reference evidence="1 2" key="1">
    <citation type="submission" date="2016-02" db="EMBL/GenBank/DDBJ databases">
        <title>Ulvibacter sp. LPB0005, isolated from Thais luteostoma.</title>
        <authorList>
            <person name="Shin S.-K."/>
            <person name="Yi H."/>
        </authorList>
    </citation>
    <scope>NUCLEOTIDE SEQUENCE [LARGE SCALE GENOMIC DNA]</scope>
    <source>
        <strain evidence="1 2">LPB0005</strain>
    </source>
</reference>
<proteinExistence type="predicted"/>
<organism evidence="1 2">
    <name type="scientific">Cochleicola gelatinilyticus</name>
    <dbReference type="NCBI Taxonomy" id="1763537"/>
    <lineage>
        <taxon>Bacteria</taxon>
        <taxon>Pseudomonadati</taxon>
        <taxon>Bacteroidota</taxon>
        <taxon>Flavobacteriia</taxon>
        <taxon>Flavobacteriales</taxon>
        <taxon>Flavobacteriaceae</taxon>
        <taxon>Cochleicola</taxon>
    </lineage>
</organism>
<comment type="caution">
    <text evidence="1">The sequence shown here is derived from an EMBL/GenBank/DDBJ whole genome shotgun (WGS) entry which is preliminary data.</text>
</comment>
<dbReference type="InterPro" id="IPR032577">
    <property type="entry name" value="DUF4920"/>
</dbReference>
<dbReference type="PROSITE" id="PS51257">
    <property type="entry name" value="PROKAR_LIPOPROTEIN"/>
    <property type="match status" value="1"/>
</dbReference>
<dbReference type="AlphaFoldDB" id="A0A167ER26"/>
<dbReference type="Pfam" id="PF16267">
    <property type="entry name" value="DUF4920"/>
    <property type="match status" value="1"/>
</dbReference>
<evidence type="ECO:0000313" key="2">
    <source>
        <dbReference type="Proteomes" id="UP000077013"/>
    </source>
</evidence>
<dbReference type="Proteomes" id="UP000077013">
    <property type="component" value="Unassembled WGS sequence"/>
</dbReference>
<dbReference type="STRING" id="1763537.ULVI_15045"/>
<protein>
    <submittedName>
        <fullName evidence="1">Branched-chain amino acid aminotransferase</fullName>
    </submittedName>
</protein>
<dbReference type="RefSeq" id="WP_068593629.1">
    <property type="nucleotide sequence ID" value="NZ_LRXL01000053.1"/>
</dbReference>
<dbReference type="GO" id="GO:0008483">
    <property type="term" value="F:transaminase activity"/>
    <property type="evidence" value="ECO:0007669"/>
    <property type="project" value="UniProtKB-KW"/>
</dbReference>
<name>A0A167ER26_9FLAO</name>
<keyword evidence="1" id="KW-0808">Transferase</keyword>